<comment type="caution">
    <text evidence="7">The sequence shown here is derived from an EMBL/GenBank/DDBJ whole genome shotgun (WGS) entry which is preliminary data.</text>
</comment>
<reference evidence="7" key="1">
    <citation type="submission" date="2020-10" db="EMBL/GenBank/DDBJ databases">
        <authorList>
            <person name="Kikuchi T."/>
        </authorList>
    </citation>
    <scope>NUCLEOTIDE SEQUENCE</scope>
    <source>
        <strain evidence="7">NKZ352</strain>
    </source>
</reference>
<dbReference type="Proteomes" id="UP000835052">
    <property type="component" value="Unassembled WGS sequence"/>
</dbReference>
<dbReference type="EMBL" id="CAJGYM010000016">
    <property type="protein sequence ID" value="CAD6190630.1"/>
    <property type="molecule type" value="Genomic_DNA"/>
</dbReference>
<keyword evidence="5 6" id="KW-0472">Membrane</keyword>
<comment type="similarity">
    <text evidence="2 6">Belongs to the tetraspanin (TM4SF) family.</text>
</comment>
<evidence type="ECO:0000313" key="7">
    <source>
        <dbReference type="EMBL" id="CAD6190630.1"/>
    </source>
</evidence>
<comment type="subcellular location">
    <subcellularLocation>
        <location evidence="1 6">Membrane</location>
        <topology evidence="1 6">Multi-pass membrane protein</topology>
    </subcellularLocation>
</comment>
<dbReference type="Pfam" id="PF00335">
    <property type="entry name" value="Tetraspanin"/>
    <property type="match status" value="1"/>
</dbReference>
<keyword evidence="4 6" id="KW-1133">Transmembrane helix</keyword>
<feature type="transmembrane region" description="Helical" evidence="6">
    <location>
        <begin position="237"/>
        <end position="262"/>
    </location>
</feature>
<dbReference type="GO" id="GO:0005886">
    <property type="term" value="C:plasma membrane"/>
    <property type="evidence" value="ECO:0007669"/>
    <property type="project" value="TreeGrafter"/>
</dbReference>
<gene>
    <name evidence="7" type="ORF">CAUJ_LOCUS6549</name>
</gene>
<name>A0A8S1HBR3_9PELO</name>
<feature type="transmembrane region" description="Helical" evidence="6">
    <location>
        <begin position="57"/>
        <end position="78"/>
    </location>
</feature>
<evidence type="ECO:0000256" key="1">
    <source>
        <dbReference type="ARBA" id="ARBA00004141"/>
    </source>
</evidence>
<accession>A0A8S1HBR3</accession>
<dbReference type="InterPro" id="IPR000301">
    <property type="entry name" value="Tetraspanin_animals"/>
</dbReference>
<evidence type="ECO:0000313" key="8">
    <source>
        <dbReference type="Proteomes" id="UP000835052"/>
    </source>
</evidence>
<dbReference type="PANTHER" id="PTHR19282:SF555">
    <property type="entry name" value="TETRASPANIN-2A"/>
    <property type="match status" value="1"/>
</dbReference>
<dbReference type="SUPFAM" id="SSF48652">
    <property type="entry name" value="Tetraspanin"/>
    <property type="match status" value="1"/>
</dbReference>
<evidence type="ECO:0000256" key="2">
    <source>
        <dbReference type="ARBA" id="ARBA00006840"/>
    </source>
</evidence>
<sequence length="276" mass="31650">MSTERTGGNCLRITLVVYTLLFWTSGLSLIFLGLWMLFDPKRNYILDLVDFSEDDPLLTFAAYIALVSGCCTLLIGFVGCCGAVKRMRFFLALFIISLVLLFLADIAIGTLALVYRDKFSNNDAMEVYLKNLTYNRYSRDKWVLPLMDTIQFYHECCGGQSATDYQNSFWYVTNSLRGTRSFVPPSCCKQAQSGRAWAPKPIDPMCITYRYTSTAFRTAVNFEGCHEKLQAWFNEQIWIFVGVGFGFALLMMIGMIITLLLCSRIRYYTTIRNEEY</sequence>
<dbReference type="OrthoDB" id="10033535at2759"/>
<evidence type="ECO:0000256" key="6">
    <source>
        <dbReference type="RuleBase" id="RU361218"/>
    </source>
</evidence>
<keyword evidence="8" id="KW-1185">Reference proteome</keyword>
<dbReference type="PANTHER" id="PTHR19282">
    <property type="entry name" value="TETRASPANIN"/>
    <property type="match status" value="1"/>
</dbReference>
<proteinExistence type="inferred from homology"/>
<organism evidence="7 8">
    <name type="scientific">Caenorhabditis auriculariae</name>
    <dbReference type="NCBI Taxonomy" id="2777116"/>
    <lineage>
        <taxon>Eukaryota</taxon>
        <taxon>Metazoa</taxon>
        <taxon>Ecdysozoa</taxon>
        <taxon>Nematoda</taxon>
        <taxon>Chromadorea</taxon>
        <taxon>Rhabditida</taxon>
        <taxon>Rhabditina</taxon>
        <taxon>Rhabditomorpha</taxon>
        <taxon>Rhabditoidea</taxon>
        <taxon>Rhabditidae</taxon>
        <taxon>Peloderinae</taxon>
        <taxon>Caenorhabditis</taxon>
    </lineage>
</organism>
<dbReference type="PRINTS" id="PR00259">
    <property type="entry name" value="TMFOUR"/>
</dbReference>
<dbReference type="PIRSF" id="PIRSF002419">
    <property type="entry name" value="Tetraspanin"/>
    <property type="match status" value="1"/>
</dbReference>
<dbReference type="Gene3D" id="1.10.1450.10">
    <property type="entry name" value="Tetraspanin"/>
    <property type="match status" value="1"/>
</dbReference>
<dbReference type="InterPro" id="IPR018499">
    <property type="entry name" value="Tetraspanin/Peripherin"/>
</dbReference>
<feature type="transmembrane region" description="Helical" evidence="6">
    <location>
        <begin position="90"/>
        <end position="115"/>
    </location>
</feature>
<evidence type="ECO:0000256" key="5">
    <source>
        <dbReference type="ARBA" id="ARBA00023136"/>
    </source>
</evidence>
<dbReference type="AlphaFoldDB" id="A0A8S1HBR3"/>
<evidence type="ECO:0000256" key="4">
    <source>
        <dbReference type="ARBA" id="ARBA00022989"/>
    </source>
</evidence>
<keyword evidence="3 6" id="KW-0812">Transmembrane</keyword>
<feature type="transmembrane region" description="Helical" evidence="6">
    <location>
        <begin position="12"/>
        <end position="37"/>
    </location>
</feature>
<dbReference type="InterPro" id="IPR008952">
    <property type="entry name" value="Tetraspanin_EC2_sf"/>
</dbReference>
<protein>
    <recommendedName>
        <fullName evidence="6">Tetraspanin</fullName>
    </recommendedName>
</protein>
<evidence type="ECO:0000256" key="3">
    <source>
        <dbReference type="ARBA" id="ARBA00022692"/>
    </source>
</evidence>